<keyword evidence="2" id="KW-1185">Reference proteome</keyword>
<protein>
    <submittedName>
        <fullName evidence="1">Uncharacterized protein LOC119799356</fullName>
    </submittedName>
</protein>
<dbReference type="PANTHER" id="PTHR47331:SF5">
    <property type="entry name" value="RIBONUCLEASE H"/>
    <property type="match status" value="1"/>
</dbReference>
<dbReference type="Pfam" id="PF03564">
    <property type="entry name" value="DUF1759"/>
    <property type="match status" value="1"/>
</dbReference>
<proteinExistence type="predicted"/>
<dbReference type="EMBL" id="OY660874">
    <property type="protein sequence ID" value="CAJ1066523.1"/>
    <property type="molecule type" value="Genomic_DNA"/>
</dbReference>
<organism evidence="1 2">
    <name type="scientific">Xyrichtys novacula</name>
    <name type="common">Pearly razorfish</name>
    <name type="synonym">Hemipteronotus novacula</name>
    <dbReference type="NCBI Taxonomy" id="13765"/>
    <lineage>
        <taxon>Eukaryota</taxon>
        <taxon>Metazoa</taxon>
        <taxon>Chordata</taxon>
        <taxon>Craniata</taxon>
        <taxon>Vertebrata</taxon>
        <taxon>Euteleostomi</taxon>
        <taxon>Actinopterygii</taxon>
        <taxon>Neopterygii</taxon>
        <taxon>Teleostei</taxon>
        <taxon>Neoteleostei</taxon>
        <taxon>Acanthomorphata</taxon>
        <taxon>Eupercaria</taxon>
        <taxon>Labriformes</taxon>
        <taxon>Labridae</taxon>
        <taxon>Xyrichtys</taxon>
    </lineage>
</organism>
<name>A0AAV1FZA4_XYRNO</name>
<evidence type="ECO:0000313" key="2">
    <source>
        <dbReference type="Proteomes" id="UP001178508"/>
    </source>
</evidence>
<accession>A0AAV1FZA4</accession>
<evidence type="ECO:0000313" key="1">
    <source>
        <dbReference type="EMBL" id="CAJ1066523.1"/>
    </source>
</evidence>
<reference evidence="1" key="1">
    <citation type="submission" date="2023-08" db="EMBL/GenBank/DDBJ databases">
        <authorList>
            <person name="Alioto T."/>
            <person name="Alioto T."/>
            <person name="Gomez Garrido J."/>
        </authorList>
    </citation>
    <scope>NUCLEOTIDE SEQUENCE</scope>
</reference>
<dbReference type="AlphaFoldDB" id="A0AAV1FZA4"/>
<dbReference type="Proteomes" id="UP001178508">
    <property type="component" value="Chromosome 11"/>
</dbReference>
<sequence length="182" mass="21490">MWRGPARQTLEGTFYRNDDEAYNDAWKKLDHRYGQAFIIQRAFWERLANWPEIQPKDAMGLRDFSDFLNACQDAMWHVKSLEILNDCEENRKLVQKLPDWMAASWNRKATEVLNKSQEFPSFKEFATFMAMEAEIACNPITFVLLNPARQRKVIGTSRGTRQVYLTHKEKSKVTNKEHSKER</sequence>
<dbReference type="PANTHER" id="PTHR47331">
    <property type="entry name" value="PHD-TYPE DOMAIN-CONTAINING PROTEIN"/>
    <property type="match status" value="1"/>
</dbReference>
<dbReference type="InterPro" id="IPR005312">
    <property type="entry name" value="DUF1759"/>
</dbReference>
<gene>
    <name evidence="1" type="ORF">XNOV1_A008917</name>
</gene>